<comment type="caution">
    <text evidence="2">The sequence shown here is derived from an EMBL/GenBank/DDBJ whole genome shotgun (WGS) entry which is preliminary data.</text>
</comment>
<dbReference type="Proteomes" id="UP000694501">
    <property type="component" value="Unassembled WGS sequence"/>
</dbReference>
<proteinExistence type="predicted"/>
<dbReference type="EMBL" id="JAELVF020000001">
    <property type="protein sequence ID" value="MBU7599106.1"/>
    <property type="molecule type" value="Genomic_DNA"/>
</dbReference>
<name>A0A949N908_9ACTN</name>
<reference evidence="2" key="1">
    <citation type="submission" date="2021-06" db="EMBL/GenBank/DDBJ databases">
        <title>Sequencing of actinobacteria type strains.</title>
        <authorList>
            <person name="Nguyen G.-S."/>
            <person name="Wentzel A."/>
        </authorList>
    </citation>
    <scope>NUCLEOTIDE SEQUENCE</scope>
    <source>
        <strain evidence="2">P38-E01</strain>
    </source>
</reference>
<accession>A0A949N908</accession>
<sequence length="258" mass="25851">MWAMQTVDQANRAEPRGLGTALPGGGLRPGTAAGTCGDLPLLLALAAEAAGTVGADRGGAWAVVGLPQLGALAAADAGLDLGAGMWVDRPGRRWPEVVATAVEAVPVVLLGLPAGVRGVGRAAGPATVPDRTVRRVGALLRRSGSVLLVAGHWPGAEVRLRVSRAVWQGVDGEGYGLLRGRRTRVAVGGRGAGGMEHAVDLWLPGPQGAVEPYGAAGSAESEAVRGSVLLPSDGPADGSVSGTDDGEGRRRGSLRVVG</sequence>
<feature type="region of interest" description="Disordered" evidence="1">
    <location>
        <begin position="216"/>
        <end position="258"/>
    </location>
</feature>
<evidence type="ECO:0000256" key="1">
    <source>
        <dbReference type="SAM" id="MobiDB-lite"/>
    </source>
</evidence>
<gene>
    <name evidence="2" type="ORF">JGS22_016190</name>
</gene>
<evidence type="ECO:0000313" key="2">
    <source>
        <dbReference type="EMBL" id="MBU7599106.1"/>
    </source>
</evidence>
<dbReference type="RefSeq" id="WP_211043622.1">
    <property type="nucleotide sequence ID" value="NZ_JAELVF020000001.1"/>
</dbReference>
<organism evidence="2 3">
    <name type="scientific">Streptomyces tardus</name>
    <dbReference type="NCBI Taxonomy" id="2780544"/>
    <lineage>
        <taxon>Bacteria</taxon>
        <taxon>Bacillati</taxon>
        <taxon>Actinomycetota</taxon>
        <taxon>Actinomycetes</taxon>
        <taxon>Kitasatosporales</taxon>
        <taxon>Streptomycetaceae</taxon>
        <taxon>Streptomyces</taxon>
    </lineage>
</organism>
<evidence type="ECO:0000313" key="3">
    <source>
        <dbReference type="Proteomes" id="UP000694501"/>
    </source>
</evidence>
<protein>
    <submittedName>
        <fullName evidence="2">Uncharacterized protein</fullName>
    </submittedName>
</protein>
<dbReference type="AlphaFoldDB" id="A0A949N908"/>
<keyword evidence="3" id="KW-1185">Reference proteome</keyword>
<feature type="region of interest" description="Disordered" evidence="1">
    <location>
        <begin position="1"/>
        <end position="24"/>
    </location>
</feature>